<reference evidence="1" key="1">
    <citation type="submission" date="2014-11" db="EMBL/GenBank/DDBJ databases">
        <authorList>
            <person name="Amaro Gonzalez C."/>
        </authorList>
    </citation>
    <scope>NUCLEOTIDE SEQUENCE</scope>
</reference>
<name>A0A0E9SLF2_ANGAN</name>
<reference evidence="1" key="2">
    <citation type="journal article" date="2015" name="Fish Shellfish Immunol.">
        <title>Early steps in the European eel (Anguilla anguilla)-Vibrio vulnificus interaction in the gills: Role of the RtxA13 toxin.</title>
        <authorList>
            <person name="Callol A."/>
            <person name="Pajuelo D."/>
            <person name="Ebbesson L."/>
            <person name="Teles M."/>
            <person name="MacKenzie S."/>
            <person name="Amaro C."/>
        </authorList>
    </citation>
    <scope>NUCLEOTIDE SEQUENCE</scope>
</reference>
<proteinExistence type="predicted"/>
<protein>
    <submittedName>
        <fullName evidence="1">Uncharacterized protein</fullName>
    </submittedName>
</protein>
<sequence>MSGLQMGQLPLVLRLQPLACCTTRFIFWQDGREQLALRHWRACTSDWMPRWMLRRRVA</sequence>
<organism evidence="1">
    <name type="scientific">Anguilla anguilla</name>
    <name type="common">European freshwater eel</name>
    <name type="synonym">Muraena anguilla</name>
    <dbReference type="NCBI Taxonomy" id="7936"/>
    <lineage>
        <taxon>Eukaryota</taxon>
        <taxon>Metazoa</taxon>
        <taxon>Chordata</taxon>
        <taxon>Craniata</taxon>
        <taxon>Vertebrata</taxon>
        <taxon>Euteleostomi</taxon>
        <taxon>Actinopterygii</taxon>
        <taxon>Neopterygii</taxon>
        <taxon>Teleostei</taxon>
        <taxon>Anguilliformes</taxon>
        <taxon>Anguillidae</taxon>
        <taxon>Anguilla</taxon>
    </lineage>
</organism>
<dbReference type="AlphaFoldDB" id="A0A0E9SLF2"/>
<accession>A0A0E9SLF2</accession>
<evidence type="ECO:0000313" key="1">
    <source>
        <dbReference type="EMBL" id="JAH42214.1"/>
    </source>
</evidence>
<dbReference type="EMBL" id="GBXM01066363">
    <property type="protein sequence ID" value="JAH42214.1"/>
    <property type="molecule type" value="Transcribed_RNA"/>
</dbReference>